<feature type="compositionally biased region" description="Low complexity" evidence="1">
    <location>
        <begin position="36"/>
        <end position="47"/>
    </location>
</feature>
<dbReference type="Proteomes" id="UP000266841">
    <property type="component" value="Unassembled WGS sequence"/>
</dbReference>
<gene>
    <name evidence="2" type="ORF">THAOC_11014</name>
</gene>
<accession>K0SNM3</accession>
<evidence type="ECO:0000313" key="3">
    <source>
        <dbReference type="Proteomes" id="UP000266841"/>
    </source>
</evidence>
<dbReference type="AlphaFoldDB" id="K0SNM3"/>
<dbReference type="EMBL" id="AGNL01012455">
    <property type="protein sequence ID" value="EJK67883.1"/>
    <property type="molecule type" value="Genomic_DNA"/>
</dbReference>
<keyword evidence="3" id="KW-1185">Reference proteome</keyword>
<evidence type="ECO:0000256" key="1">
    <source>
        <dbReference type="SAM" id="MobiDB-lite"/>
    </source>
</evidence>
<reference evidence="2 3" key="1">
    <citation type="journal article" date="2012" name="Genome Biol.">
        <title>Genome and low-iron response of an oceanic diatom adapted to chronic iron limitation.</title>
        <authorList>
            <person name="Lommer M."/>
            <person name="Specht M."/>
            <person name="Roy A.S."/>
            <person name="Kraemer L."/>
            <person name="Andreson R."/>
            <person name="Gutowska M.A."/>
            <person name="Wolf J."/>
            <person name="Bergner S.V."/>
            <person name="Schilhabel M.B."/>
            <person name="Klostermeier U.C."/>
            <person name="Beiko R.G."/>
            <person name="Rosenstiel P."/>
            <person name="Hippler M."/>
            <person name="Laroche J."/>
        </authorList>
    </citation>
    <scope>NUCLEOTIDE SEQUENCE [LARGE SCALE GENOMIC DNA]</scope>
    <source>
        <strain evidence="2 3">CCMP1005</strain>
    </source>
</reference>
<name>K0SNM3_THAOC</name>
<feature type="compositionally biased region" description="Basic and acidic residues" evidence="1">
    <location>
        <begin position="49"/>
        <end position="58"/>
    </location>
</feature>
<feature type="region of interest" description="Disordered" evidence="1">
    <location>
        <begin position="1"/>
        <end position="65"/>
    </location>
</feature>
<organism evidence="2 3">
    <name type="scientific">Thalassiosira oceanica</name>
    <name type="common">Marine diatom</name>
    <dbReference type="NCBI Taxonomy" id="159749"/>
    <lineage>
        <taxon>Eukaryota</taxon>
        <taxon>Sar</taxon>
        <taxon>Stramenopiles</taxon>
        <taxon>Ochrophyta</taxon>
        <taxon>Bacillariophyta</taxon>
        <taxon>Coscinodiscophyceae</taxon>
        <taxon>Thalassiosirophycidae</taxon>
        <taxon>Thalassiosirales</taxon>
        <taxon>Thalassiosiraceae</taxon>
        <taxon>Thalassiosira</taxon>
    </lineage>
</organism>
<protein>
    <submittedName>
        <fullName evidence="2">Uncharacterized protein</fullName>
    </submittedName>
</protein>
<comment type="caution">
    <text evidence="2">The sequence shown here is derived from an EMBL/GenBank/DDBJ whole genome shotgun (WGS) entry which is preliminary data.</text>
</comment>
<evidence type="ECO:0000313" key="2">
    <source>
        <dbReference type="EMBL" id="EJK67883.1"/>
    </source>
</evidence>
<feature type="non-terminal residue" evidence="2">
    <location>
        <position position="65"/>
    </location>
</feature>
<sequence>MDTFFERADSRVSGVQNMGTIDEGDASSGGGGRPGAGSSSTAATGQSRLDAHQRKIRENSGSGSG</sequence>
<proteinExistence type="predicted"/>
<feature type="compositionally biased region" description="Basic and acidic residues" evidence="1">
    <location>
        <begin position="1"/>
        <end position="10"/>
    </location>
</feature>